<evidence type="ECO:0000259" key="7">
    <source>
        <dbReference type="PROSITE" id="PS51296"/>
    </source>
</evidence>
<comment type="cofactor">
    <cofactor evidence="1">
        <name>Fe cation</name>
        <dbReference type="ChEBI" id="CHEBI:24875"/>
    </cofactor>
</comment>
<keyword evidence="6" id="KW-0411">Iron-sulfur</keyword>
<dbReference type="PANTHER" id="PTHR43756:SF5">
    <property type="entry name" value="CHOLINE MONOOXYGENASE, CHLOROPLASTIC"/>
    <property type="match status" value="1"/>
</dbReference>
<dbReference type="PROSITE" id="PS51296">
    <property type="entry name" value="RIESKE"/>
    <property type="match status" value="1"/>
</dbReference>
<evidence type="ECO:0000313" key="8">
    <source>
        <dbReference type="EMBL" id="USG62593.1"/>
    </source>
</evidence>
<keyword evidence="9" id="KW-1185">Reference proteome</keyword>
<reference evidence="8" key="1">
    <citation type="submission" date="2022-06" db="EMBL/GenBank/DDBJ databases">
        <title>Sneathiella actinostolidae sp. nov., isolated from a sea anemonein the Western Pacific Ocean.</title>
        <authorList>
            <person name="Wei M.J."/>
        </authorList>
    </citation>
    <scope>NUCLEOTIDE SEQUENCE</scope>
    <source>
        <strain evidence="8">PHK-P5</strain>
    </source>
</reference>
<gene>
    <name evidence="8" type="ORF">NBZ79_06340</name>
</gene>
<dbReference type="InterPro" id="IPR017941">
    <property type="entry name" value="Rieske_2Fe-2S"/>
</dbReference>
<dbReference type="InterPro" id="IPR036922">
    <property type="entry name" value="Rieske_2Fe-2S_sf"/>
</dbReference>
<dbReference type="SUPFAM" id="SSF50022">
    <property type="entry name" value="ISP domain"/>
    <property type="match status" value="1"/>
</dbReference>
<evidence type="ECO:0000256" key="2">
    <source>
        <dbReference type="ARBA" id="ARBA00022714"/>
    </source>
</evidence>
<dbReference type="InterPro" id="IPR015879">
    <property type="entry name" value="Ring_hydroxy_dOase_asu_C_dom"/>
</dbReference>
<keyword evidence="5" id="KW-0408">Iron</keyword>
<accession>A0ABY4W5X7</accession>
<evidence type="ECO:0000256" key="1">
    <source>
        <dbReference type="ARBA" id="ARBA00001962"/>
    </source>
</evidence>
<sequence length="384" mass="44217">MTQHSSIDQVLVPVNKAKGLPNEHYISQEIFVEEKHSVLFKNWSGIGFGVDVPNSGDAKPIDFLGIPLVIVRDRDGSVGVFQNTCRHRGMILIDEPKNIRGTIRCPYHSWCYNLNGSLRSTPHVGGPGNNTHEDIDCDELGLVRIRSYIWKDVVFVNISADAPEFEEAHKDLLDRWKEFDQPMFHGGKTSSFKLEVETNWKLAVENYCEAYHLPWIHPGLNSYSRLEDHYNIEVRDAYSGQGTYVYKQLKGDDGQVFPDFDNLSDQWDEGAEYIAVYPNVLMGIHRDHFYSILLEPVQMDRTVEHVEIYYPEDCQSDPHFGELLTTNAQQWKRIFEEDLFVVEGMQKGRKGDLFDGGKFSPAMDGPTHNFHHWVASQIKRNRRE</sequence>
<dbReference type="RefSeq" id="WP_251936498.1">
    <property type="nucleotide sequence ID" value="NZ_CP098747.1"/>
</dbReference>
<dbReference type="Gene3D" id="2.102.10.10">
    <property type="entry name" value="Rieske [2Fe-2S] iron-sulphur domain"/>
    <property type="match status" value="1"/>
</dbReference>
<dbReference type="Proteomes" id="UP001056291">
    <property type="component" value="Chromosome"/>
</dbReference>
<dbReference type="Pfam" id="PF00848">
    <property type="entry name" value="Ring_hydroxyl_A"/>
    <property type="match status" value="1"/>
</dbReference>
<dbReference type="PANTHER" id="PTHR43756">
    <property type="entry name" value="CHOLINE MONOOXYGENASE, CHLOROPLASTIC"/>
    <property type="match status" value="1"/>
</dbReference>
<protein>
    <submittedName>
        <fullName evidence="8">Aromatic ring-hydroxylating dioxygenase subunit alpha</fullName>
    </submittedName>
</protein>
<dbReference type="PRINTS" id="PR00090">
    <property type="entry name" value="RNGDIOXGNASE"/>
</dbReference>
<keyword evidence="2" id="KW-0001">2Fe-2S</keyword>
<evidence type="ECO:0000256" key="6">
    <source>
        <dbReference type="ARBA" id="ARBA00023014"/>
    </source>
</evidence>
<proteinExistence type="predicted"/>
<keyword evidence="4" id="KW-0560">Oxidoreductase</keyword>
<evidence type="ECO:0000256" key="5">
    <source>
        <dbReference type="ARBA" id="ARBA00023004"/>
    </source>
</evidence>
<evidence type="ECO:0000256" key="3">
    <source>
        <dbReference type="ARBA" id="ARBA00022723"/>
    </source>
</evidence>
<keyword evidence="3" id="KW-0479">Metal-binding</keyword>
<dbReference type="CDD" id="cd00680">
    <property type="entry name" value="RHO_alpha_C"/>
    <property type="match status" value="1"/>
</dbReference>
<evidence type="ECO:0000313" key="9">
    <source>
        <dbReference type="Proteomes" id="UP001056291"/>
    </source>
</evidence>
<dbReference type="InterPro" id="IPR001663">
    <property type="entry name" value="Rng_hydr_dOase-A"/>
</dbReference>
<evidence type="ECO:0000256" key="4">
    <source>
        <dbReference type="ARBA" id="ARBA00023002"/>
    </source>
</evidence>
<dbReference type="Pfam" id="PF00355">
    <property type="entry name" value="Rieske"/>
    <property type="match status" value="1"/>
</dbReference>
<organism evidence="8 9">
    <name type="scientific">Sneathiella marina</name>
    <dbReference type="NCBI Taxonomy" id="2950108"/>
    <lineage>
        <taxon>Bacteria</taxon>
        <taxon>Pseudomonadati</taxon>
        <taxon>Pseudomonadota</taxon>
        <taxon>Alphaproteobacteria</taxon>
        <taxon>Sneathiellales</taxon>
        <taxon>Sneathiellaceae</taxon>
        <taxon>Sneathiella</taxon>
    </lineage>
</organism>
<dbReference type="Gene3D" id="3.90.380.10">
    <property type="entry name" value="Naphthalene 1,2-dioxygenase Alpha Subunit, Chain A, domain 1"/>
    <property type="match status" value="2"/>
</dbReference>
<dbReference type="EMBL" id="CP098747">
    <property type="protein sequence ID" value="USG62593.1"/>
    <property type="molecule type" value="Genomic_DNA"/>
</dbReference>
<name>A0ABY4W5X7_9PROT</name>
<keyword evidence="8" id="KW-0223">Dioxygenase</keyword>
<feature type="domain" description="Rieske" evidence="7">
    <location>
        <begin position="43"/>
        <end position="156"/>
    </location>
</feature>
<dbReference type="SUPFAM" id="SSF55961">
    <property type="entry name" value="Bet v1-like"/>
    <property type="match status" value="1"/>
</dbReference>
<dbReference type="GO" id="GO:0051213">
    <property type="term" value="F:dioxygenase activity"/>
    <property type="evidence" value="ECO:0007669"/>
    <property type="project" value="UniProtKB-KW"/>
</dbReference>
<dbReference type="CDD" id="cd03469">
    <property type="entry name" value="Rieske_RO_Alpha_N"/>
    <property type="match status" value="1"/>
</dbReference>